<keyword evidence="3" id="KW-1185">Reference proteome</keyword>
<dbReference type="AlphaFoldDB" id="A0A1I6L3N0"/>
<keyword evidence="1" id="KW-1133">Transmembrane helix</keyword>
<keyword evidence="1" id="KW-0472">Membrane</keyword>
<name>A0A1I6L3N0_9BACT</name>
<dbReference type="EMBL" id="FOZL01000001">
    <property type="protein sequence ID" value="SFR98085.1"/>
    <property type="molecule type" value="Genomic_DNA"/>
</dbReference>
<sequence>MQWLFAHFYIFLWIAAALVLVVGLVRMLSRTIIGKGEFSRLLLYVVTIATAAAFFTKQLDDAIRFCTKILLVAEALAIIFDLRKRR</sequence>
<dbReference type="Proteomes" id="UP000199024">
    <property type="component" value="Unassembled WGS sequence"/>
</dbReference>
<organism evidence="2 3">
    <name type="scientific">Granulicella pectinivorans</name>
    <dbReference type="NCBI Taxonomy" id="474950"/>
    <lineage>
        <taxon>Bacteria</taxon>
        <taxon>Pseudomonadati</taxon>
        <taxon>Acidobacteriota</taxon>
        <taxon>Terriglobia</taxon>
        <taxon>Terriglobales</taxon>
        <taxon>Acidobacteriaceae</taxon>
        <taxon>Granulicella</taxon>
    </lineage>
</organism>
<feature type="transmembrane region" description="Helical" evidence="1">
    <location>
        <begin position="6"/>
        <end position="26"/>
    </location>
</feature>
<dbReference type="STRING" id="474950.SAMN05421771_0215"/>
<gene>
    <name evidence="2" type="ORF">SAMN05421771_0215</name>
</gene>
<evidence type="ECO:0000256" key="1">
    <source>
        <dbReference type="SAM" id="Phobius"/>
    </source>
</evidence>
<feature type="transmembrane region" description="Helical" evidence="1">
    <location>
        <begin position="62"/>
        <end position="82"/>
    </location>
</feature>
<evidence type="ECO:0000313" key="3">
    <source>
        <dbReference type="Proteomes" id="UP000199024"/>
    </source>
</evidence>
<accession>A0A1I6L3N0</accession>
<evidence type="ECO:0000313" key="2">
    <source>
        <dbReference type="EMBL" id="SFR98085.1"/>
    </source>
</evidence>
<keyword evidence="1" id="KW-0812">Transmembrane</keyword>
<proteinExistence type="predicted"/>
<feature type="transmembrane region" description="Helical" evidence="1">
    <location>
        <begin position="38"/>
        <end position="56"/>
    </location>
</feature>
<dbReference type="RefSeq" id="WP_089835803.1">
    <property type="nucleotide sequence ID" value="NZ_FOZL01000001.1"/>
</dbReference>
<reference evidence="2 3" key="1">
    <citation type="submission" date="2016-10" db="EMBL/GenBank/DDBJ databases">
        <authorList>
            <person name="de Groot N.N."/>
        </authorList>
    </citation>
    <scope>NUCLEOTIDE SEQUENCE [LARGE SCALE GENOMIC DNA]</scope>
    <source>
        <strain evidence="2 3">DSM 21001</strain>
    </source>
</reference>
<protein>
    <submittedName>
        <fullName evidence="2">Uncharacterized protein</fullName>
    </submittedName>
</protein>